<sequence length="370" mass="40912">MGQNSPNGPKQHALGLRAFLPTGQTGNHASPSRPRAPQPPHPDPSAADIPTLGHNRGLPHPPPHQSTPPEATTQQGREGRGRKTNLGASPKFEDRGSSREAVGLALRMASSSLPPVQNLGGSTYILCVPKQGDLPFAYMCNALILINVLKLENEEVQQGTVSKDLLLEKCVEIFANNPHPSVMVTREAIPTYLMKCFKTDRNVKLKRAIKNKGCFDLLQTLKKKKKSRGKDLDENGTLIDQFLSHHSPYSVSCLIKRISEVLEERSKHASVFYWGRKFSTITVHSGTLYVLDAAASCLLKQVVWQRLTVDPSKDIFFDSHFREMEQNKVEILKLHLRDGPACVAIPLSSGLKWRRWSGGSPRSGTPTRGR</sequence>
<dbReference type="AlphaFoldDB" id="A0A0Q3IX99"/>
<dbReference type="Gramene" id="KQK10267">
    <property type="protein sequence ID" value="KQK10267"/>
    <property type="gene ID" value="BRADI_2g53422v3"/>
</dbReference>
<dbReference type="Proteomes" id="UP000008810">
    <property type="component" value="Chromosome 2"/>
</dbReference>
<evidence type="ECO:0000256" key="1">
    <source>
        <dbReference type="SAM" id="MobiDB-lite"/>
    </source>
</evidence>
<dbReference type="GO" id="GO:0004843">
    <property type="term" value="F:cysteine-type deubiquitinase activity"/>
    <property type="evidence" value="ECO:0007669"/>
    <property type="project" value="InterPro"/>
</dbReference>
<dbReference type="InParanoid" id="A0A0Q3IX99"/>
<dbReference type="PANTHER" id="PTHR18063:SF6">
    <property type="entry name" value="UBIQUITIN CARBOXYL-TERMINAL HYDROLASE"/>
    <property type="match status" value="1"/>
</dbReference>
<proteinExistence type="predicted"/>
<dbReference type="InterPro" id="IPR007518">
    <property type="entry name" value="MINDY"/>
</dbReference>
<evidence type="ECO:0000259" key="2">
    <source>
        <dbReference type="Pfam" id="PF04424"/>
    </source>
</evidence>
<gene>
    <name evidence="3" type="ORF">BRADI_2g53422v3</name>
</gene>
<reference evidence="3 4" key="1">
    <citation type="journal article" date="2010" name="Nature">
        <title>Genome sequencing and analysis of the model grass Brachypodium distachyon.</title>
        <authorList>
            <consortium name="International Brachypodium Initiative"/>
        </authorList>
    </citation>
    <scope>NUCLEOTIDE SEQUENCE [LARGE SCALE GENOMIC DNA]</scope>
    <source>
        <strain evidence="3 4">Bd21</strain>
    </source>
</reference>
<dbReference type="EnsemblPlants" id="KQK10267">
    <property type="protein sequence ID" value="KQK10267"/>
    <property type="gene ID" value="BRADI_2g53422v3"/>
</dbReference>
<organism evidence="3">
    <name type="scientific">Brachypodium distachyon</name>
    <name type="common">Purple false brome</name>
    <name type="synonym">Trachynia distachya</name>
    <dbReference type="NCBI Taxonomy" id="15368"/>
    <lineage>
        <taxon>Eukaryota</taxon>
        <taxon>Viridiplantae</taxon>
        <taxon>Streptophyta</taxon>
        <taxon>Embryophyta</taxon>
        <taxon>Tracheophyta</taxon>
        <taxon>Spermatophyta</taxon>
        <taxon>Magnoliopsida</taxon>
        <taxon>Liliopsida</taxon>
        <taxon>Poales</taxon>
        <taxon>Poaceae</taxon>
        <taxon>BOP clade</taxon>
        <taxon>Pooideae</taxon>
        <taxon>Stipodae</taxon>
        <taxon>Brachypodieae</taxon>
        <taxon>Brachypodium</taxon>
    </lineage>
</organism>
<reference evidence="3" key="2">
    <citation type="submission" date="2017-06" db="EMBL/GenBank/DDBJ databases">
        <title>WGS assembly of Brachypodium distachyon.</title>
        <authorList>
            <consortium name="The International Brachypodium Initiative"/>
            <person name="Lucas S."/>
            <person name="Harmon-Smith M."/>
            <person name="Lail K."/>
            <person name="Tice H."/>
            <person name="Grimwood J."/>
            <person name="Bruce D."/>
            <person name="Barry K."/>
            <person name="Shu S."/>
            <person name="Lindquist E."/>
            <person name="Wang M."/>
            <person name="Pitluck S."/>
            <person name="Vogel J.P."/>
            <person name="Garvin D.F."/>
            <person name="Mockler T.C."/>
            <person name="Schmutz J."/>
            <person name="Rokhsar D."/>
            <person name="Bevan M.W."/>
        </authorList>
    </citation>
    <scope>NUCLEOTIDE SEQUENCE</scope>
    <source>
        <strain evidence="3">Bd21</strain>
    </source>
</reference>
<protein>
    <recommendedName>
        <fullName evidence="2">MINDY deubiquitinase domain-containing protein</fullName>
    </recommendedName>
</protein>
<reference evidence="4" key="3">
    <citation type="submission" date="2018-08" db="UniProtKB">
        <authorList>
            <consortium name="EnsemblPlants"/>
        </authorList>
    </citation>
    <scope>IDENTIFICATION</scope>
    <source>
        <strain evidence="4">cv. Bd21</strain>
    </source>
</reference>
<feature type="domain" description="MINDY deubiquitinase" evidence="2">
    <location>
        <begin position="222"/>
        <end position="321"/>
    </location>
</feature>
<dbReference type="Pfam" id="PF04424">
    <property type="entry name" value="MINDY_DUB"/>
    <property type="match status" value="1"/>
</dbReference>
<evidence type="ECO:0000313" key="4">
    <source>
        <dbReference type="EnsemblPlants" id="KQK10267"/>
    </source>
</evidence>
<feature type="compositionally biased region" description="Pro residues" evidence="1">
    <location>
        <begin position="34"/>
        <end position="43"/>
    </location>
</feature>
<dbReference type="InterPro" id="IPR033979">
    <property type="entry name" value="MINDY_domain"/>
</dbReference>
<dbReference type="GO" id="GO:1990380">
    <property type="term" value="F:K48-linked deubiquitinase activity"/>
    <property type="evidence" value="ECO:0000318"/>
    <property type="project" value="GO_Central"/>
</dbReference>
<name>A0A0Q3IX99_BRADI</name>
<keyword evidence="5" id="KW-1185">Reference proteome</keyword>
<dbReference type="EMBL" id="CM000881">
    <property type="protein sequence ID" value="KQK10267.2"/>
    <property type="molecule type" value="Genomic_DNA"/>
</dbReference>
<evidence type="ECO:0000313" key="5">
    <source>
        <dbReference type="Proteomes" id="UP000008810"/>
    </source>
</evidence>
<dbReference type="GO" id="GO:0071944">
    <property type="term" value="C:cell periphery"/>
    <property type="evidence" value="ECO:0000318"/>
    <property type="project" value="GO_Central"/>
</dbReference>
<accession>A0A0Q3IX99</accession>
<feature type="region of interest" description="Disordered" evidence="1">
    <location>
        <begin position="1"/>
        <end position="98"/>
    </location>
</feature>
<dbReference type="PANTHER" id="PTHR18063">
    <property type="entry name" value="NF-E2 INDUCIBLE PROTEIN"/>
    <property type="match status" value="1"/>
</dbReference>
<dbReference type="GO" id="GO:0016807">
    <property type="term" value="F:cysteine-type carboxypeptidase activity"/>
    <property type="evidence" value="ECO:0000318"/>
    <property type="project" value="GO_Central"/>
</dbReference>
<evidence type="ECO:0000313" key="3">
    <source>
        <dbReference type="EMBL" id="KQK10267.2"/>
    </source>
</evidence>